<dbReference type="Proteomes" id="UP001221757">
    <property type="component" value="Unassembled WGS sequence"/>
</dbReference>
<dbReference type="AlphaFoldDB" id="A0AAD7D0T2"/>
<evidence type="ECO:0000313" key="2">
    <source>
        <dbReference type="Proteomes" id="UP001221757"/>
    </source>
</evidence>
<organism evidence="1 2">
    <name type="scientific">Mycena rosella</name>
    <name type="common">Pink bonnet</name>
    <name type="synonym">Agaricus rosellus</name>
    <dbReference type="NCBI Taxonomy" id="1033263"/>
    <lineage>
        <taxon>Eukaryota</taxon>
        <taxon>Fungi</taxon>
        <taxon>Dikarya</taxon>
        <taxon>Basidiomycota</taxon>
        <taxon>Agaricomycotina</taxon>
        <taxon>Agaricomycetes</taxon>
        <taxon>Agaricomycetidae</taxon>
        <taxon>Agaricales</taxon>
        <taxon>Marasmiineae</taxon>
        <taxon>Mycenaceae</taxon>
        <taxon>Mycena</taxon>
    </lineage>
</organism>
<proteinExistence type="predicted"/>
<accession>A0AAD7D0T2</accession>
<sequence length="670" mass="73716">MKRSPTRADIRRLSRHLCGDVSAWLSDENYLLMPHAPPTLVGNQLSTIFYISAASKSLGLPITAVCAIVRPPFPGQTEDFYATLHVMDKTEPETQFQTSQTTRNGQPEDGWFLSPPAFEFGVFVGQHVILQANRRRVGFVRLEIYGTTREPTLGCYLMSDLPALIIHFNLVGLAPVSAAPLYFTRSRCPSPESALALSVIPQVFNSVGTPGVSHEAPNMLIFPSSRLVKKTFTGCALEPHPSHSSESFVPTDSGNTDHQLYNTRGTVVNGVKRPAKVAGNYTSSSFHIPQKTHDFFVEISGLLEDPSLGPSRHHHLRPPSSSLPGKTEYCCTTVHVMDRIRPETQLQSSQNPVFGPRGGWFLGPPPSLRRVCAPDVDFTDLRVGISQLEICRLIREPALGTYITDGEVDRPAHILRFSLVGLAPVNATPLRLTCSPRNSPESVVTLSAVPQIAKRVRPSSCRNQPHLISDWQEDDEDANVVDGFTGKTHLALKVLLSQGGIHSRRWRQQGRPADLMPRIGRSLGCNCENNSVNNRVKELSRETTDQVDALWETDTPFLLHEATQAMGPSPLLAPNTTRISGHLPNTIARDSVISKSEEIGVCWGVDIGLEEDCGRHQTGKVLCERDEALEPTTFQTPAHIQGFQMRPGPGIPEKIPSIILDSKNEIRIQG</sequence>
<keyword evidence="2" id="KW-1185">Reference proteome</keyword>
<dbReference type="EMBL" id="JARKIE010000162">
    <property type="protein sequence ID" value="KAJ7673430.1"/>
    <property type="molecule type" value="Genomic_DNA"/>
</dbReference>
<reference evidence="1" key="1">
    <citation type="submission" date="2023-03" db="EMBL/GenBank/DDBJ databases">
        <title>Massive genome expansion in bonnet fungi (Mycena s.s.) driven by repeated elements and novel gene families across ecological guilds.</title>
        <authorList>
            <consortium name="Lawrence Berkeley National Laboratory"/>
            <person name="Harder C.B."/>
            <person name="Miyauchi S."/>
            <person name="Viragh M."/>
            <person name="Kuo A."/>
            <person name="Thoen E."/>
            <person name="Andreopoulos B."/>
            <person name="Lu D."/>
            <person name="Skrede I."/>
            <person name="Drula E."/>
            <person name="Henrissat B."/>
            <person name="Morin E."/>
            <person name="Kohler A."/>
            <person name="Barry K."/>
            <person name="LaButti K."/>
            <person name="Morin E."/>
            <person name="Salamov A."/>
            <person name="Lipzen A."/>
            <person name="Mereny Z."/>
            <person name="Hegedus B."/>
            <person name="Baldrian P."/>
            <person name="Stursova M."/>
            <person name="Weitz H."/>
            <person name="Taylor A."/>
            <person name="Grigoriev I.V."/>
            <person name="Nagy L.G."/>
            <person name="Martin F."/>
            <person name="Kauserud H."/>
        </authorList>
    </citation>
    <scope>NUCLEOTIDE SEQUENCE</scope>
    <source>
        <strain evidence="1">CBHHK067</strain>
    </source>
</reference>
<evidence type="ECO:0000313" key="1">
    <source>
        <dbReference type="EMBL" id="KAJ7673430.1"/>
    </source>
</evidence>
<gene>
    <name evidence="1" type="ORF">B0H17DRAFT_1140902</name>
</gene>
<name>A0AAD7D0T2_MYCRO</name>
<comment type="caution">
    <text evidence="1">The sequence shown here is derived from an EMBL/GenBank/DDBJ whole genome shotgun (WGS) entry which is preliminary data.</text>
</comment>
<protein>
    <submittedName>
        <fullName evidence="1">Uncharacterized protein</fullName>
    </submittedName>
</protein>